<dbReference type="EMBL" id="FMXO01000009">
    <property type="protein sequence ID" value="SDB36201.1"/>
    <property type="molecule type" value="Genomic_DNA"/>
</dbReference>
<reference evidence="4" key="1">
    <citation type="submission" date="2016-10" db="EMBL/GenBank/DDBJ databases">
        <authorList>
            <person name="de Groot N.N."/>
        </authorList>
    </citation>
    <scope>NUCLEOTIDE SEQUENCE [LARGE SCALE GENOMIC DNA]</scope>
    <source>
        <strain evidence="4">ASO4-2</strain>
    </source>
</reference>
<evidence type="ECO:0000259" key="3">
    <source>
        <dbReference type="Pfam" id="PF06414"/>
    </source>
</evidence>
<name>A0A1G6CTL3_9BACT</name>
<accession>A0A1G6CTL3</accession>
<keyword evidence="2" id="KW-0067">ATP-binding</keyword>
<dbReference type="InterPro" id="IPR027417">
    <property type="entry name" value="P-loop_NTPase"/>
</dbReference>
<dbReference type="GO" id="GO:0005524">
    <property type="term" value="F:ATP binding"/>
    <property type="evidence" value="ECO:0007669"/>
    <property type="project" value="UniProtKB-KW"/>
</dbReference>
<dbReference type="PANTHER" id="PTHR39206:SF1">
    <property type="entry name" value="SLL8004 PROTEIN"/>
    <property type="match status" value="1"/>
</dbReference>
<dbReference type="SUPFAM" id="SSF52540">
    <property type="entry name" value="P-loop containing nucleoside triphosphate hydrolases"/>
    <property type="match status" value="1"/>
</dbReference>
<evidence type="ECO:0000313" key="4">
    <source>
        <dbReference type="EMBL" id="SDB36201.1"/>
    </source>
</evidence>
<dbReference type="Gene3D" id="3.40.50.300">
    <property type="entry name" value="P-loop containing nucleotide triphosphate hydrolases"/>
    <property type="match status" value="1"/>
</dbReference>
<dbReference type="InterPro" id="IPR010488">
    <property type="entry name" value="Zeta_toxin_domain"/>
</dbReference>
<dbReference type="OrthoDB" id="9791543at2"/>
<feature type="domain" description="Zeta toxin" evidence="3">
    <location>
        <begin position="4"/>
        <end position="170"/>
    </location>
</feature>
<organism evidence="4 5">
    <name type="scientific">Desulfonatronum thiosulfatophilum</name>
    <dbReference type="NCBI Taxonomy" id="617002"/>
    <lineage>
        <taxon>Bacteria</taxon>
        <taxon>Pseudomonadati</taxon>
        <taxon>Thermodesulfobacteriota</taxon>
        <taxon>Desulfovibrionia</taxon>
        <taxon>Desulfovibrionales</taxon>
        <taxon>Desulfonatronaceae</taxon>
        <taxon>Desulfonatronum</taxon>
    </lineage>
</organism>
<evidence type="ECO:0000256" key="1">
    <source>
        <dbReference type="ARBA" id="ARBA00022741"/>
    </source>
</evidence>
<gene>
    <name evidence="4" type="ORF">SAMN05660653_01706</name>
</gene>
<proteinExistence type="predicted"/>
<dbReference type="STRING" id="617002.SAMN05660653_01706"/>
<sequence>MTKAKRPNGSEKKIIIIAGPNGAGKTTFAHEFLPNEAACPVFINADLIASGLSPFAPEKAALQAGRLMLKEIYRHVRLNESFAFETTLAGRGYAVRIPVWQAAGYRIKLIFLRLASVDLAIERVAVRVKQGGHDIPEAVIRRRYEAGWRNFRDLYRDRVDFWQVFDNSRDVPVLLEEKNMTEQQAPRDQDMLHTAAALKRAAKKARELARRTQTPLVVYRDGKVEKQMIVREEPPS</sequence>
<dbReference type="Proteomes" id="UP000198771">
    <property type="component" value="Unassembled WGS sequence"/>
</dbReference>
<protein>
    <submittedName>
        <fullName evidence="4">Predicted ABC-type ATPase</fullName>
    </submittedName>
</protein>
<keyword evidence="1" id="KW-0547">Nucleotide-binding</keyword>
<evidence type="ECO:0000313" key="5">
    <source>
        <dbReference type="Proteomes" id="UP000198771"/>
    </source>
</evidence>
<dbReference type="Pfam" id="PF06414">
    <property type="entry name" value="Zeta_toxin"/>
    <property type="match status" value="1"/>
</dbReference>
<evidence type="ECO:0000256" key="2">
    <source>
        <dbReference type="ARBA" id="ARBA00022840"/>
    </source>
</evidence>
<dbReference type="GO" id="GO:0016301">
    <property type="term" value="F:kinase activity"/>
    <property type="evidence" value="ECO:0007669"/>
    <property type="project" value="InterPro"/>
</dbReference>
<dbReference type="AlphaFoldDB" id="A0A1G6CTL3"/>
<keyword evidence="5" id="KW-1185">Reference proteome</keyword>
<dbReference type="PANTHER" id="PTHR39206">
    <property type="entry name" value="SLL8004 PROTEIN"/>
    <property type="match status" value="1"/>
</dbReference>
<dbReference type="RefSeq" id="WP_092120054.1">
    <property type="nucleotide sequence ID" value="NZ_FMXO01000009.1"/>
</dbReference>